<dbReference type="SUPFAM" id="SSF52317">
    <property type="entry name" value="Class I glutamine amidotransferase-like"/>
    <property type="match status" value="1"/>
</dbReference>
<dbReference type="CDD" id="cd01743">
    <property type="entry name" value="GATase1_Anthranilate_Synthase"/>
    <property type="match status" value="1"/>
</dbReference>
<name>A0A133UZS6_9EURY</name>
<dbReference type="PRINTS" id="PR00099">
    <property type="entry name" value="CPSGATASE"/>
</dbReference>
<evidence type="ECO:0000256" key="5">
    <source>
        <dbReference type="ARBA" id="ARBA00022962"/>
    </source>
</evidence>
<dbReference type="InterPro" id="IPR050472">
    <property type="entry name" value="Anth_synth/Amidotransfase"/>
</dbReference>
<evidence type="ECO:0000313" key="10">
    <source>
        <dbReference type="EMBL" id="KXA99684.1"/>
    </source>
</evidence>
<dbReference type="PATRIC" id="fig|1698270.3.peg.602"/>
<reference evidence="10 11" key="1">
    <citation type="journal article" date="2016" name="Sci. Rep.">
        <title>Metabolic traits of an uncultured archaeal lineage -MSBL1- from brine pools of the Red Sea.</title>
        <authorList>
            <person name="Mwirichia R."/>
            <person name="Alam I."/>
            <person name="Rashid M."/>
            <person name="Vinu M."/>
            <person name="Ba-Alawi W."/>
            <person name="Anthony Kamau A."/>
            <person name="Kamanda Ngugi D."/>
            <person name="Goker M."/>
            <person name="Klenk H.P."/>
            <person name="Bajic V."/>
            <person name="Stingl U."/>
        </authorList>
    </citation>
    <scope>NUCLEOTIDE SEQUENCE [LARGE SCALE GENOMIC DNA]</scope>
    <source>
        <strain evidence="10">SCGC-AAA259M10</strain>
    </source>
</reference>
<evidence type="ECO:0000256" key="4">
    <source>
        <dbReference type="ARBA" id="ARBA00022822"/>
    </source>
</evidence>
<feature type="domain" description="Glutamine amidotransferase" evidence="9">
    <location>
        <begin position="5"/>
        <end position="187"/>
    </location>
</feature>
<dbReference type="Pfam" id="PF00117">
    <property type="entry name" value="GATase"/>
    <property type="match status" value="1"/>
</dbReference>
<dbReference type="InterPro" id="IPR029062">
    <property type="entry name" value="Class_I_gatase-like"/>
</dbReference>
<dbReference type="GO" id="GO:0004049">
    <property type="term" value="F:anthranilate synthase activity"/>
    <property type="evidence" value="ECO:0007669"/>
    <property type="project" value="UniProtKB-EC"/>
</dbReference>
<dbReference type="EMBL" id="LHXU01000036">
    <property type="protein sequence ID" value="KXA99684.1"/>
    <property type="molecule type" value="Genomic_DNA"/>
</dbReference>
<proteinExistence type="predicted"/>
<dbReference type="PROSITE" id="PS51273">
    <property type="entry name" value="GATASE_TYPE_1"/>
    <property type="match status" value="1"/>
</dbReference>
<keyword evidence="6" id="KW-0057">Aromatic amino acid biosynthesis</keyword>
<dbReference type="PRINTS" id="PR00096">
    <property type="entry name" value="GATASE"/>
</dbReference>
<keyword evidence="11" id="KW-1185">Reference proteome</keyword>
<dbReference type="InterPro" id="IPR017926">
    <property type="entry name" value="GATASE"/>
</dbReference>
<dbReference type="PANTHER" id="PTHR43418:SF4">
    <property type="entry name" value="MULTIFUNCTIONAL TRYPTOPHAN BIOSYNTHESIS PROTEIN"/>
    <property type="match status" value="1"/>
</dbReference>
<protein>
    <recommendedName>
        <fullName evidence="2">anthranilate synthase</fullName>
        <ecNumber evidence="2">4.1.3.27</ecNumber>
    </recommendedName>
</protein>
<dbReference type="NCBIfam" id="TIGR00566">
    <property type="entry name" value="trpG_papA"/>
    <property type="match status" value="1"/>
</dbReference>
<keyword evidence="4" id="KW-0822">Tryptophan biosynthesis</keyword>
<comment type="caution">
    <text evidence="10">The sequence shown here is derived from an EMBL/GenBank/DDBJ whole genome shotgun (WGS) entry which is preliminary data.</text>
</comment>
<comment type="catalytic activity">
    <reaction evidence="8">
        <text>chorismate + L-glutamine = anthranilate + pyruvate + L-glutamate + H(+)</text>
        <dbReference type="Rhea" id="RHEA:21732"/>
        <dbReference type="ChEBI" id="CHEBI:15361"/>
        <dbReference type="ChEBI" id="CHEBI:15378"/>
        <dbReference type="ChEBI" id="CHEBI:16567"/>
        <dbReference type="ChEBI" id="CHEBI:29748"/>
        <dbReference type="ChEBI" id="CHEBI:29985"/>
        <dbReference type="ChEBI" id="CHEBI:58359"/>
        <dbReference type="EC" id="4.1.3.27"/>
    </reaction>
</comment>
<dbReference type="Proteomes" id="UP000070341">
    <property type="component" value="Unassembled WGS sequence"/>
</dbReference>
<dbReference type="PRINTS" id="PR00097">
    <property type="entry name" value="ANTSNTHASEII"/>
</dbReference>
<organism evidence="10 11">
    <name type="scientific">candidate division MSBL1 archaeon SCGC-AAA259M10</name>
    <dbReference type="NCBI Taxonomy" id="1698270"/>
    <lineage>
        <taxon>Archaea</taxon>
        <taxon>Methanobacteriati</taxon>
        <taxon>Methanobacteriota</taxon>
        <taxon>candidate division MSBL1</taxon>
    </lineage>
</organism>
<evidence type="ECO:0000259" key="9">
    <source>
        <dbReference type="Pfam" id="PF00117"/>
    </source>
</evidence>
<keyword evidence="7 10" id="KW-0456">Lyase</keyword>
<evidence type="ECO:0000256" key="7">
    <source>
        <dbReference type="ARBA" id="ARBA00023239"/>
    </source>
</evidence>
<dbReference type="PANTHER" id="PTHR43418">
    <property type="entry name" value="MULTIFUNCTIONAL TRYPTOPHAN BIOSYNTHESIS PROTEIN-RELATED"/>
    <property type="match status" value="1"/>
</dbReference>
<accession>A0A133UZS6</accession>
<evidence type="ECO:0000256" key="8">
    <source>
        <dbReference type="ARBA" id="ARBA00047683"/>
    </source>
</evidence>
<sequence length="192" mass="21461">MKVAVIDNIDSFVYNLVQYIGVLGAQPTVRRNDSSLEEIEEIEPDRIVISPGPKTPKDSGISPEVVKKLGKEIPTLGVCLGHQAIAYAFGGKISPADRLMHGKTSMINHDGGKLYRDVPNPFEATRYHSLIVDQSTLPDCFRVTARTKDEHREIMGIEHEEYPIMGVQFHPESILTPLGKRIVKNFLEVVER</sequence>
<evidence type="ECO:0000256" key="1">
    <source>
        <dbReference type="ARBA" id="ARBA00004873"/>
    </source>
</evidence>
<evidence type="ECO:0000256" key="2">
    <source>
        <dbReference type="ARBA" id="ARBA00012266"/>
    </source>
</evidence>
<keyword evidence="3" id="KW-0028">Amino-acid biosynthesis</keyword>
<dbReference type="AlphaFoldDB" id="A0A133UZS6"/>
<gene>
    <name evidence="10" type="ORF">AKJ40_02635</name>
</gene>
<dbReference type="EC" id="4.1.3.27" evidence="2"/>
<comment type="pathway">
    <text evidence="1">Amino-acid biosynthesis; L-tryptophan biosynthesis; L-tryptophan from chorismate: step 1/5.</text>
</comment>
<dbReference type="InterPro" id="IPR006221">
    <property type="entry name" value="TrpG/PapA_dom"/>
</dbReference>
<evidence type="ECO:0000313" key="11">
    <source>
        <dbReference type="Proteomes" id="UP000070341"/>
    </source>
</evidence>
<dbReference type="GO" id="GO:0005829">
    <property type="term" value="C:cytosol"/>
    <property type="evidence" value="ECO:0007669"/>
    <property type="project" value="TreeGrafter"/>
</dbReference>
<keyword evidence="5" id="KW-0315">Glutamine amidotransferase</keyword>
<dbReference type="Gene3D" id="3.40.50.880">
    <property type="match status" value="1"/>
</dbReference>
<evidence type="ECO:0000256" key="6">
    <source>
        <dbReference type="ARBA" id="ARBA00023141"/>
    </source>
</evidence>
<dbReference type="GO" id="GO:0000162">
    <property type="term" value="P:L-tryptophan biosynthetic process"/>
    <property type="evidence" value="ECO:0007669"/>
    <property type="project" value="UniProtKB-KW"/>
</dbReference>
<dbReference type="FunFam" id="3.40.50.880:FF:000003">
    <property type="entry name" value="Anthranilate synthase component II"/>
    <property type="match status" value="1"/>
</dbReference>
<evidence type="ECO:0000256" key="3">
    <source>
        <dbReference type="ARBA" id="ARBA00022605"/>
    </source>
</evidence>